<protein>
    <submittedName>
        <fullName evidence="3">Uncharacterized protein</fullName>
    </submittedName>
</protein>
<accession>A0A2T7A8N5</accession>
<comment type="caution">
    <text evidence="3">The sequence shown here is derived from an EMBL/GenBank/DDBJ whole genome shotgun (WGS) entry which is preliminary data.</text>
</comment>
<feature type="signal peptide" evidence="2">
    <location>
        <begin position="1"/>
        <end position="24"/>
    </location>
</feature>
<feature type="region of interest" description="Disordered" evidence="1">
    <location>
        <begin position="85"/>
        <end position="104"/>
    </location>
</feature>
<gene>
    <name evidence="3" type="ORF">B9Z19DRAFT_1070968</name>
</gene>
<name>A0A2T7A8N5_TUBBO</name>
<evidence type="ECO:0000313" key="3">
    <source>
        <dbReference type="EMBL" id="PUU84075.1"/>
    </source>
</evidence>
<dbReference type="OrthoDB" id="10570571at2759"/>
<evidence type="ECO:0000256" key="2">
    <source>
        <dbReference type="SAM" id="SignalP"/>
    </source>
</evidence>
<keyword evidence="4" id="KW-1185">Reference proteome</keyword>
<organism evidence="3 4">
    <name type="scientific">Tuber borchii</name>
    <name type="common">White truffle</name>
    <dbReference type="NCBI Taxonomy" id="42251"/>
    <lineage>
        <taxon>Eukaryota</taxon>
        <taxon>Fungi</taxon>
        <taxon>Dikarya</taxon>
        <taxon>Ascomycota</taxon>
        <taxon>Pezizomycotina</taxon>
        <taxon>Pezizomycetes</taxon>
        <taxon>Pezizales</taxon>
        <taxon>Tuberaceae</taxon>
        <taxon>Tuber</taxon>
    </lineage>
</organism>
<sequence>MQYCIAHVHACLLFPLGWLHPVSESDPAAGDGGGIVWLHCPPWCVAWLVLLPILYWSPPAGALNPADWIHRIISESKARHTVITGKRSITDRSNSSSHHKPSGY</sequence>
<evidence type="ECO:0000313" key="4">
    <source>
        <dbReference type="Proteomes" id="UP000244722"/>
    </source>
</evidence>
<feature type="chain" id="PRO_5015469698" evidence="2">
    <location>
        <begin position="25"/>
        <end position="104"/>
    </location>
</feature>
<proteinExistence type="predicted"/>
<dbReference type="AlphaFoldDB" id="A0A2T7A8N5"/>
<keyword evidence="2" id="KW-0732">Signal</keyword>
<evidence type="ECO:0000256" key="1">
    <source>
        <dbReference type="SAM" id="MobiDB-lite"/>
    </source>
</evidence>
<reference evidence="3 4" key="1">
    <citation type="submission" date="2017-04" db="EMBL/GenBank/DDBJ databases">
        <title>Draft genome sequence of Tuber borchii Vittad., a whitish edible truffle.</title>
        <authorList>
            <consortium name="DOE Joint Genome Institute"/>
            <person name="Murat C."/>
            <person name="Kuo A."/>
            <person name="Barry K.W."/>
            <person name="Clum A."/>
            <person name="Dockter R.B."/>
            <person name="Fauchery L."/>
            <person name="Iotti M."/>
            <person name="Kohler A."/>
            <person name="Labutti K."/>
            <person name="Lindquist E.A."/>
            <person name="Lipzen A."/>
            <person name="Ohm R.A."/>
            <person name="Wang M."/>
            <person name="Grigoriev I.V."/>
            <person name="Zambonelli A."/>
            <person name="Martin F.M."/>
        </authorList>
    </citation>
    <scope>NUCLEOTIDE SEQUENCE [LARGE SCALE GENOMIC DNA]</scope>
    <source>
        <strain evidence="3 4">Tbo3840</strain>
    </source>
</reference>
<dbReference type="EMBL" id="NESQ01000004">
    <property type="protein sequence ID" value="PUU84075.1"/>
    <property type="molecule type" value="Genomic_DNA"/>
</dbReference>
<dbReference type="Proteomes" id="UP000244722">
    <property type="component" value="Unassembled WGS sequence"/>
</dbReference>